<proteinExistence type="predicted"/>
<dbReference type="EMBL" id="FUEG01000013">
    <property type="protein sequence ID" value="SJL10814.1"/>
    <property type="molecule type" value="Genomic_DNA"/>
</dbReference>
<protein>
    <submittedName>
        <fullName evidence="1">Uncharacterized protein</fullName>
    </submittedName>
</protein>
<dbReference type="Proteomes" id="UP000219338">
    <property type="component" value="Unassembled WGS sequence"/>
</dbReference>
<gene>
    <name evidence="1" type="ORF">ARMOST_14208</name>
</gene>
<name>A0A284RPY5_ARMOS</name>
<evidence type="ECO:0000313" key="1">
    <source>
        <dbReference type="EMBL" id="SJL10814.1"/>
    </source>
</evidence>
<organism evidence="1 2">
    <name type="scientific">Armillaria ostoyae</name>
    <name type="common">Armillaria root rot fungus</name>
    <dbReference type="NCBI Taxonomy" id="47428"/>
    <lineage>
        <taxon>Eukaryota</taxon>
        <taxon>Fungi</taxon>
        <taxon>Dikarya</taxon>
        <taxon>Basidiomycota</taxon>
        <taxon>Agaricomycotina</taxon>
        <taxon>Agaricomycetes</taxon>
        <taxon>Agaricomycetidae</taxon>
        <taxon>Agaricales</taxon>
        <taxon>Marasmiineae</taxon>
        <taxon>Physalacriaceae</taxon>
        <taxon>Armillaria</taxon>
    </lineage>
</organism>
<dbReference type="AlphaFoldDB" id="A0A284RPY5"/>
<evidence type="ECO:0000313" key="2">
    <source>
        <dbReference type="Proteomes" id="UP000219338"/>
    </source>
</evidence>
<sequence length="147" mass="16380">MTGLQGKEPEVTEDAASRLFFESYRARHASLELPILLVQSHSFISCHGLRLLSAIYAYDNVICHPVSRALTCFQQLTTANIMDQWISGVPLDSFQRHSIVSQCEILRYHGSVDCGMSQTGRIGGSPTTNCAYLYGLIQKHIIKFDVS</sequence>
<accession>A0A284RPY5</accession>
<reference evidence="2" key="1">
    <citation type="journal article" date="2017" name="Nat. Ecol. Evol.">
        <title>Genome expansion and lineage-specific genetic innovations in the forest pathogenic fungi Armillaria.</title>
        <authorList>
            <person name="Sipos G."/>
            <person name="Prasanna A.N."/>
            <person name="Walter M.C."/>
            <person name="O'Connor E."/>
            <person name="Balint B."/>
            <person name="Krizsan K."/>
            <person name="Kiss B."/>
            <person name="Hess J."/>
            <person name="Varga T."/>
            <person name="Slot J."/>
            <person name="Riley R."/>
            <person name="Boka B."/>
            <person name="Rigling D."/>
            <person name="Barry K."/>
            <person name="Lee J."/>
            <person name="Mihaltcheva S."/>
            <person name="LaButti K."/>
            <person name="Lipzen A."/>
            <person name="Waldron R."/>
            <person name="Moloney N.M."/>
            <person name="Sperisen C."/>
            <person name="Kredics L."/>
            <person name="Vagvoelgyi C."/>
            <person name="Patrignani A."/>
            <person name="Fitzpatrick D."/>
            <person name="Nagy I."/>
            <person name="Doyle S."/>
            <person name="Anderson J.B."/>
            <person name="Grigoriev I.V."/>
            <person name="Gueldener U."/>
            <person name="Muensterkoetter M."/>
            <person name="Nagy L.G."/>
        </authorList>
    </citation>
    <scope>NUCLEOTIDE SEQUENCE [LARGE SCALE GENOMIC DNA]</scope>
    <source>
        <strain evidence="2">C18/9</strain>
    </source>
</reference>
<keyword evidence="2" id="KW-1185">Reference proteome</keyword>